<feature type="compositionally biased region" description="Basic and acidic residues" evidence="1">
    <location>
        <begin position="10"/>
        <end position="19"/>
    </location>
</feature>
<evidence type="ECO:0000256" key="1">
    <source>
        <dbReference type="SAM" id="MobiDB-lite"/>
    </source>
</evidence>
<reference evidence="2" key="1">
    <citation type="submission" date="2022-03" db="EMBL/GenBank/DDBJ databases">
        <authorList>
            <person name="Martin H S."/>
        </authorList>
    </citation>
    <scope>NUCLEOTIDE SEQUENCE</scope>
</reference>
<proteinExistence type="predicted"/>
<accession>A0ABN8HP87</accession>
<dbReference type="Proteomes" id="UP000837857">
    <property type="component" value="Chromosome 10"/>
</dbReference>
<organism evidence="2 3">
    <name type="scientific">Iphiclides podalirius</name>
    <name type="common">scarce swallowtail</name>
    <dbReference type="NCBI Taxonomy" id="110791"/>
    <lineage>
        <taxon>Eukaryota</taxon>
        <taxon>Metazoa</taxon>
        <taxon>Ecdysozoa</taxon>
        <taxon>Arthropoda</taxon>
        <taxon>Hexapoda</taxon>
        <taxon>Insecta</taxon>
        <taxon>Pterygota</taxon>
        <taxon>Neoptera</taxon>
        <taxon>Endopterygota</taxon>
        <taxon>Lepidoptera</taxon>
        <taxon>Glossata</taxon>
        <taxon>Ditrysia</taxon>
        <taxon>Papilionoidea</taxon>
        <taxon>Papilionidae</taxon>
        <taxon>Papilioninae</taxon>
        <taxon>Iphiclides</taxon>
    </lineage>
</organism>
<feature type="region of interest" description="Disordered" evidence="1">
    <location>
        <begin position="1"/>
        <end position="95"/>
    </location>
</feature>
<protein>
    <submittedName>
        <fullName evidence="2">Uncharacterized protein</fullName>
    </submittedName>
</protein>
<keyword evidence="3" id="KW-1185">Reference proteome</keyword>
<sequence length="143" mass="15597">MPCLSARAARKAESPRDACESFVGRGRRDALAPACRGEHDRVGSAAHTKKKAGQPPAPWHSATEPVPPQWRPARTARRTKVDPTPTAQGTNAARRRGRCGRIIIVLRGGCDTKKSNDGNGAEYQMVVHGRVVIDGRLMKVKRR</sequence>
<evidence type="ECO:0000313" key="3">
    <source>
        <dbReference type="Proteomes" id="UP000837857"/>
    </source>
</evidence>
<dbReference type="EMBL" id="OW152822">
    <property type="protein sequence ID" value="CAH2037043.1"/>
    <property type="molecule type" value="Genomic_DNA"/>
</dbReference>
<feature type="non-terminal residue" evidence="2">
    <location>
        <position position="1"/>
    </location>
</feature>
<name>A0ABN8HP87_9NEOP</name>
<feature type="compositionally biased region" description="Basic and acidic residues" evidence="1">
    <location>
        <begin position="26"/>
        <end position="42"/>
    </location>
</feature>
<gene>
    <name evidence="2" type="ORF">IPOD504_LOCUS994</name>
</gene>
<evidence type="ECO:0000313" key="2">
    <source>
        <dbReference type="EMBL" id="CAH2037043.1"/>
    </source>
</evidence>